<reference evidence="1" key="1">
    <citation type="journal article" date="2014" name="Front. Microbiol.">
        <title>High frequency of phylogenetically diverse reductive dehalogenase-homologous genes in deep subseafloor sedimentary metagenomes.</title>
        <authorList>
            <person name="Kawai M."/>
            <person name="Futagami T."/>
            <person name="Toyoda A."/>
            <person name="Takaki Y."/>
            <person name="Nishi S."/>
            <person name="Hori S."/>
            <person name="Arai W."/>
            <person name="Tsubouchi T."/>
            <person name="Morono Y."/>
            <person name="Uchiyama I."/>
            <person name="Ito T."/>
            <person name="Fujiyama A."/>
            <person name="Inagaki F."/>
            <person name="Takami H."/>
        </authorList>
    </citation>
    <scope>NUCLEOTIDE SEQUENCE</scope>
    <source>
        <strain evidence="1">Expedition CK06-06</strain>
    </source>
</reference>
<proteinExistence type="predicted"/>
<feature type="non-terminal residue" evidence="1">
    <location>
        <position position="1"/>
    </location>
</feature>
<sequence length="45" mass="5111">KPGNPGDYKCYDEGCVARILDISEDREHDLRVKLIAHGNQEIEGR</sequence>
<organism evidence="1">
    <name type="scientific">marine sediment metagenome</name>
    <dbReference type="NCBI Taxonomy" id="412755"/>
    <lineage>
        <taxon>unclassified sequences</taxon>
        <taxon>metagenomes</taxon>
        <taxon>ecological metagenomes</taxon>
    </lineage>
</organism>
<gene>
    <name evidence="1" type="ORF">S01H1_86118</name>
</gene>
<protein>
    <submittedName>
        <fullName evidence="1">Uncharacterized protein</fullName>
    </submittedName>
</protein>
<comment type="caution">
    <text evidence="1">The sequence shown here is derived from an EMBL/GenBank/DDBJ whole genome shotgun (WGS) entry which is preliminary data.</text>
</comment>
<accession>X0XQQ7</accession>
<dbReference type="EMBL" id="BARS01059467">
    <property type="protein sequence ID" value="GAG45499.1"/>
    <property type="molecule type" value="Genomic_DNA"/>
</dbReference>
<feature type="non-terminal residue" evidence="1">
    <location>
        <position position="45"/>
    </location>
</feature>
<evidence type="ECO:0000313" key="1">
    <source>
        <dbReference type="EMBL" id="GAG45499.1"/>
    </source>
</evidence>
<dbReference type="AlphaFoldDB" id="X0XQQ7"/>
<name>X0XQQ7_9ZZZZ</name>